<dbReference type="KEGG" id="bsed:DN745_15225"/>
<dbReference type="GO" id="GO:0016887">
    <property type="term" value="F:ATP hydrolysis activity"/>
    <property type="evidence" value="ECO:0007669"/>
    <property type="project" value="InterPro"/>
</dbReference>
<dbReference type="Pfam" id="PF00004">
    <property type="entry name" value="AAA"/>
    <property type="match status" value="1"/>
</dbReference>
<dbReference type="InterPro" id="IPR041569">
    <property type="entry name" value="AAA_lid_3"/>
</dbReference>
<dbReference type="PANTHER" id="PTHR42960:SF1">
    <property type="entry name" value="YCF46 PROTEIN"/>
    <property type="match status" value="1"/>
</dbReference>
<keyword evidence="6" id="KW-1185">Reference proteome</keyword>
<dbReference type="RefSeq" id="WP_111336142.1">
    <property type="nucleotide sequence ID" value="NZ_CP030032.1"/>
</dbReference>
<evidence type="ECO:0000256" key="1">
    <source>
        <dbReference type="ARBA" id="ARBA00022741"/>
    </source>
</evidence>
<organism evidence="5 6">
    <name type="scientific">Bradymonas sediminis</name>
    <dbReference type="NCBI Taxonomy" id="1548548"/>
    <lineage>
        <taxon>Bacteria</taxon>
        <taxon>Deltaproteobacteria</taxon>
        <taxon>Bradymonadales</taxon>
        <taxon>Bradymonadaceae</taxon>
        <taxon>Bradymonas</taxon>
    </lineage>
</organism>
<dbReference type="Pfam" id="PF17862">
    <property type="entry name" value="AAA_lid_3"/>
    <property type="match status" value="1"/>
</dbReference>
<dbReference type="InterPro" id="IPR027417">
    <property type="entry name" value="P-loop_NTPase"/>
</dbReference>
<dbReference type="SUPFAM" id="SSF52540">
    <property type="entry name" value="P-loop containing nucleoside triphosphate hydrolases"/>
    <property type="match status" value="1"/>
</dbReference>
<dbReference type="InterPro" id="IPR003959">
    <property type="entry name" value="ATPase_AAA_core"/>
</dbReference>
<dbReference type="PANTHER" id="PTHR42960">
    <property type="entry name" value="YCF46 PROTEIN"/>
    <property type="match status" value="1"/>
</dbReference>
<evidence type="ECO:0000256" key="4">
    <source>
        <dbReference type="ARBA" id="ARBA00040480"/>
    </source>
</evidence>
<accession>A0A2Z4FNZ5</accession>
<evidence type="ECO:0000313" key="5">
    <source>
        <dbReference type="EMBL" id="AWV90602.1"/>
    </source>
</evidence>
<gene>
    <name evidence="5" type="ORF">DN745_15225</name>
</gene>
<dbReference type="EMBL" id="CP030032">
    <property type="protein sequence ID" value="AWV90602.1"/>
    <property type="molecule type" value="Genomic_DNA"/>
</dbReference>
<dbReference type="Gene3D" id="1.10.8.60">
    <property type="match status" value="1"/>
</dbReference>
<keyword evidence="1" id="KW-0547">Nucleotide-binding</keyword>
<evidence type="ECO:0000256" key="3">
    <source>
        <dbReference type="ARBA" id="ARBA00038088"/>
    </source>
</evidence>
<dbReference type="OrthoDB" id="9809379at2"/>
<dbReference type="GO" id="GO:0005524">
    <property type="term" value="F:ATP binding"/>
    <property type="evidence" value="ECO:0007669"/>
    <property type="project" value="UniProtKB-KW"/>
</dbReference>
<sequence>MHSPPHAQFLRELRALLRAPYALIHLQTFEEERAQAILRTLAGADNRALHTWSPLTGFDGSPNPGSLADALDAVSKDANPGVFVFKDVHALLDAPEVRRRLREMEGHCAAARKTIVFLGPLKIEAAELQKDLTHIEMPLPGRAVIRRDCDNIFPPEQFPHINHEALVDGAVGLTARQAFRAFHRVRSQYEEALQRNQPFDLETSILREKQRLIGASDILEFFPLEQGLGDVGGLDALKRWLAERKRAFSEEASAFGLPSPKGLLLLGVQGCGKSLSAKAVARYWGLPLLRLDLGVIFDGKRSPEDALRQALRTAEAVAPCVLWMDEIEKGFGEGADASTARVLGSLLTWQQEKTAPVFLVATANDVTALPPEMLRKGRFDEIFFVDLPDPHERVDIFRIHLHRRGRHFDDAVLQELAARTEHFSGAEVEQVVIDAMYVAFEHQRDIEAEDLEFAAREIIPLYRTYEDEIKALREWAHGRARGASHERRILDYFD</sequence>
<evidence type="ECO:0000313" key="6">
    <source>
        <dbReference type="Proteomes" id="UP000249799"/>
    </source>
</evidence>
<keyword evidence="2" id="KW-0067">ATP-binding</keyword>
<proteinExistence type="inferred from homology"/>
<protein>
    <recommendedName>
        <fullName evidence="4">Uncharacterized AAA domain-containing protein ycf46</fullName>
    </recommendedName>
</protein>
<dbReference type="InterPro" id="IPR003593">
    <property type="entry name" value="AAA+_ATPase"/>
</dbReference>
<name>A0A2Z4FNZ5_9DELT</name>
<evidence type="ECO:0000256" key="2">
    <source>
        <dbReference type="ARBA" id="ARBA00022840"/>
    </source>
</evidence>
<comment type="similarity">
    <text evidence="3">Belongs to the AAA ATPase family. Highly divergent.</text>
</comment>
<dbReference type="InterPro" id="IPR052381">
    <property type="entry name" value="AAA_domain_protein"/>
</dbReference>
<dbReference type="Proteomes" id="UP000249799">
    <property type="component" value="Chromosome"/>
</dbReference>
<dbReference type="Gene3D" id="3.40.50.300">
    <property type="entry name" value="P-loop containing nucleotide triphosphate hydrolases"/>
    <property type="match status" value="1"/>
</dbReference>
<dbReference type="AlphaFoldDB" id="A0A2Z4FNZ5"/>
<dbReference type="SMART" id="SM00382">
    <property type="entry name" value="AAA"/>
    <property type="match status" value="1"/>
</dbReference>
<reference evidence="5 6" key="1">
    <citation type="submission" date="2018-06" db="EMBL/GenBank/DDBJ databases">
        <title>Lujinxingia sediminis gen. nov. sp. nov., a new facultative anaerobic member of the class Deltaproteobacteria, and proposal of Lujinxingaceae fam. nov.</title>
        <authorList>
            <person name="Guo L.-Y."/>
            <person name="Li C.-M."/>
            <person name="Wang S."/>
            <person name="Du Z.-J."/>
        </authorList>
    </citation>
    <scope>NUCLEOTIDE SEQUENCE [LARGE SCALE GENOMIC DNA]</scope>
    <source>
        <strain evidence="5 6">FA350</strain>
    </source>
</reference>